<keyword evidence="4 7" id="KW-0067">ATP-binding</keyword>
<evidence type="ECO:0000256" key="2">
    <source>
        <dbReference type="ARBA" id="ARBA00022448"/>
    </source>
</evidence>
<dbReference type="RefSeq" id="WP_023325616.1">
    <property type="nucleotide sequence ID" value="NZ_CAJHTL010000032.1"/>
</dbReference>
<dbReference type="PANTHER" id="PTHR46743">
    <property type="entry name" value="TEICHOIC ACIDS EXPORT ATP-BINDING PROTEIN TAGH"/>
    <property type="match status" value="1"/>
</dbReference>
<keyword evidence="3" id="KW-0547">Nucleotide-binding</keyword>
<dbReference type="GO" id="GO:0140359">
    <property type="term" value="F:ABC-type transporter activity"/>
    <property type="evidence" value="ECO:0007669"/>
    <property type="project" value="InterPro"/>
</dbReference>
<dbReference type="InterPro" id="IPR050683">
    <property type="entry name" value="Bact_Polysacc_Export_ATP-bd"/>
</dbReference>
<dbReference type="EMBL" id="AB812042">
    <property type="protein sequence ID" value="BAQ01407.1"/>
    <property type="molecule type" value="Genomic_DNA"/>
</dbReference>
<comment type="similarity">
    <text evidence="1">Belongs to the ABC transporter superfamily.</text>
</comment>
<organism evidence="7">
    <name type="scientific">Escherichia coli</name>
    <dbReference type="NCBI Taxonomy" id="562"/>
    <lineage>
        <taxon>Bacteria</taxon>
        <taxon>Pseudomonadati</taxon>
        <taxon>Pseudomonadota</taxon>
        <taxon>Gammaproteobacteria</taxon>
        <taxon>Enterobacterales</taxon>
        <taxon>Enterobacteriaceae</taxon>
        <taxon>Escherichia</taxon>
    </lineage>
</organism>
<dbReference type="SMART" id="SM00382">
    <property type="entry name" value="AAA"/>
    <property type="match status" value="1"/>
</dbReference>
<evidence type="ECO:0000256" key="1">
    <source>
        <dbReference type="ARBA" id="ARBA00005417"/>
    </source>
</evidence>
<dbReference type="GO" id="GO:0016887">
    <property type="term" value="F:ATP hydrolysis activity"/>
    <property type="evidence" value="ECO:0007669"/>
    <property type="project" value="InterPro"/>
</dbReference>
<dbReference type="PANTHER" id="PTHR46743:SF2">
    <property type="entry name" value="TEICHOIC ACIDS EXPORT ATP-BINDING PROTEIN TAGH"/>
    <property type="match status" value="1"/>
</dbReference>
<protein>
    <submittedName>
        <fullName evidence="7">O-antigen export system, ATP-binding protein</fullName>
    </submittedName>
</protein>
<dbReference type="Gene3D" id="3.40.50.300">
    <property type="entry name" value="P-loop containing nucleotide triphosphate hydrolases"/>
    <property type="match status" value="1"/>
</dbReference>
<dbReference type="InterPro" id="IPR003593">
    <property type="entry name" value="AAA+_ATPase"/>
</dbReference>
<dbReference type="EMBL" id="KJ755556">
    <property type="protein sequence ID" value="AIG62524.1"/>
    <property type="molecule type" value="Genomic_DNA"/>
</dbReference>
<reference evidence="7" key="1">
    <citation type="journal article" date="2014" name="DNA Res.">
        <title>A complete view of the genetic diversity of the Escherichia coli O-antigen biosynthesis gene cluster.</title>
        <authorList>
            <person name="Iguchi A."/>
            <person name="Iyoda S."/>
            <person name="Kikuchi T."/>
            <person name="Ogura Y."/>
            <person name="Katsura K."/>
            <person name="Ohnishi M."/>
            <person name="Hayashi T."/>
            <person name="Thomson N.R."/>
        </authorList>
    </citation>
    <scope>NUCLEOTIDE SEQUENCE</scope>
    <source>
        <strain evidence="7">H311a</strain>
    </source>
</reference>
<evidence type="ECO:0000313" key="6">
    <source>
        <dbReference type="EMBL" id="AIG62524.1"/>
    </source>
</evidence>
<keyword evidence="2" id="KW-0813">Transport</keyword>
<evidence type="ECO:0000313" key="7">
    <source>
        <dbReference type="EMBL" id="BAQ01407.1"/>
    </source>
</evidence>
<evidence type="ECO:0000256" key="3">
    <source>
        <dbReference type="ARBA" id="ARBA00022741"/>
    </source>
</evidence>
<feature type="domain" description="ABC transporter" evidence="5">
    <location>
        <begin position="19"/>
        <end position="243"/>
    </location>
</feature>
<dbReference type="Pfam" id="PF00005">
    <property type="entry name" value="ABC_tran"/>
    <property type="match status" value="1"/>
</dbReference>
<sequence length="243" mass="26862">MIEFDSVSKQYEINHRRAKSLRDVFSFNKKPDANAEIFKAVDDVSFSIDSGKSVGVLGRNGAGKSTLLKLLTRIISPTSGKITVDGSISCLLEVGAGFHHELSGYENIFLCGSILGMSRKQVKSKIESIIDFSEVEKFIDEPVKYYSSGMYMRLAFAIGAHLDSDILVIDEALAVGDSRFQNKCLNKIDEIRKSGKTIFFVSHSIEQVKKVCDTSIVMDHGKLLFQGNTDEAERIYNSLTNGA</sequence>
<accession>A0A0A8J5W5</accession>
<dbReference type="InterPro" id="IPR003439">
    <property type="entry name" value="ABC_transporter-like_ATP-bd"/>
</dbReference>
<dbReference type="GO" id="GO:0005524">
    <property type="term" value="F:ATP binding"/>
    <property type="evidence" value="ECO:0007669"/>
    <property type="project" value="UniProtKB-KW"/>
</dbReference>
<dbReference type="PROSITE" id="PS50893">
    <property type="entry name" value="ABC_TRANSPORTER_2"/>
    <property type="match status" value="1"/>
</dbReference>
<dbReference type="GO" id="GO:0016020">
    <property type="term" value="C:membrane"/>
    <property type="evidence" value="ECO:0007669"/>
    <property type="project" value="InterPro"/>
</dbReference>
<dbReference type="AlphaFoldDB" id="A0A0A8J5W5"/>
<reference evidence="6" key="2">
    <citation type="journal article" date="2016" name="PLoS ONE">
        <title>Comparison of O-Antigen Gene Clusters of All O-Serogroups of Escherichia coli and Proposal for Adopting a New Nomenclature for O-Typing.</title>
        <authorList>
            <person name="DebRoy C."/>
            <person name="Fratamico P.M."/>
            <person name="Yan X."/>
            <person name="Baranzoni G."/>
            <person name="Liu Y."/>
            <person name="Needleman D.S."/>
            <person name="Tebbs R."/>
            <person name="O'Connell C.D."/>
            <person name="Allred A."/>
            <person name="Swimley M."/>
            <person name="Mwangi M."/>
            <person name="Kapur V."/>
            <person name="Raygoza Garay J.A."/>
            <person name="Roberts E.L."/>
            <person name="Katani R."/>
        </authorList>
    </citation>
    <scope>NUCLEOTIDE SEQUENCE</scope>
    <source>
        <strain evidence="6">H 311a</strain>
    </source>
</reference>
<dbReference type="SUPFAM" id="SSF52540">
    <property type="entry name" value="P-loop containing nucleoside triphosphate hydrolases"/>
    <property type="match status" value="1"/>
</dbReference>
<evidence type="ECO:0000256" key="4">
    <source>
        <dbReference type="ARBA" id="ARBA00022840"/>
    </source>
</evidence>
<dbReference type="CDD" id="cd03220">
    <property type="entry name" value="ABC_KpsT_Wzt"/>
    <property type="match status" value="1"/>
</dbReference>
<name>A0A0A8J5W5_ECOLX</name>
<dbReference type="InterPro" id="IPR027417">
    <property type="entry name" value="P-loop_NTPase"/>
</dbReference>
<proteinExistence type="inferred from homology"/>
<evidence type="ECO:0000259" key="5">
    <source>
        <dbReference type="PROSITE" id="PS50893"/>
    </source>
</evidence>
<gene>
    <name evidence="7" type="primary">wzt</name>
</gene>
<dbReference type="InterPro" id="IPR015860">
    <property type="entry name" value="ABC_transpr_TagH-like"/>
</dbReference>